<dbReference type="Gene3D" id="3.60.10.10">
    <property type="entry name" value="Endonuclease/exonuclease/phosphatase"/>
    <property type="match status" value="1"/>
</dbReference>
<evidence type="ECO:0000313" key="3">
    <source>
        <dbReference type="Proteomes" id="UP000325577"/>
    </source>
</evidence>
<gene>
    <name evidence="2" type="ORF">F0562_012395</name>
</gene>
<dbReference type="Pfam" id="PF03372">
    <property type="entry name" value="Exo_endo_phos"/>
    <property type="match status" value="1"/>
</dbReference>
<keyword evidence="3" id="KW-1185">Reference proteome</keyword>
<reference evidence="2 3" key="1">
    <citation type="submission" date="2019-09" db="EMBL/GenBank/DDBJ databases">
        <title>A chromosome-level genome assembly of the Chinese tupelo Nyssa sinensis.</title>
        <authorList>
            <person name="Yang X."/>
            <person name="Kang M."/>
            <person name="Yang Y."/>
            <person name="Xiong H."/>
            <person name="Wang M."/>
            <person name="Zhang Z."/>
            <person name="Wang Z."/>
            <person name="Wu H."/>
            <person name="Ma T."/>
            <person name="Liu J."/>
            <person name="Xi Z."/>
        </authorList>
    </citation>
    <scope>NUCLEOTIDE SEQUENCE [LARGE SCALE GENOMIC DNA]</scope>
    <source>
        <strain evidence="2">J267</strain>
        <tissue evidence="2">Leaf</tissue>
    </source>
</reference>
<protein>
    <recommendedName>
        <fullName evidence="1">Endonuclease/exonuclease/phosphatase domain-containing protein</fullName>
    </recommendedName>
</protein>
<dbReference type="SUPFAM" id="SSF56219">
    <property type="entry name" value="DNase I-like"/>
    <property type="match status" value="1"/>
</dbReference>
<dbReference type="InterPro" id="IPR005135">
    <property type="entry name" value="Endo/exonuclease/phosphatase"/>
</dbReference>
<feature type="domain" description="Endonuclease/exonuclease/phosphatase" evidence="1">
    <location>
        <begin position="4"/>
        <end position="146"/>
    </location>
</feature>
<dbReference type="EMBL" id="CM018048">
    <property type="protein sequence ID" value="KAA8521722.1"/>
    <property type="molecule type" value="Genomic_DNA"/>
</dbReference>
<proteinExistence type="predicted"/>
<dbReference type="InterPro" id="IPR036691">
    <property type="entry name" value="Endo/exonu/phosph_ase_sf"/>
</dbReference>
<evidence type="ECO:0000313" key="2">
    <source>
        <dbReference type="EMBL" id="KAA8521722.1"/>
    </source>
</evidence>
<name>A0A5J4ZWE3_9ASTE</name>
<dbReference type="GO" id="GO:0003824">
    <property type="term" value="F:catalytic activity"/>
    <property type="evidence" value="ECO:0007669"/>
    <property type="project" value="InterPro"/>
</dbReference>
<dbReference type="AlphaFoldDB" id="A0A5J4ZWE3"/>
<accession>A0A5J4ZWE3</accession>
<organism evidence="2 3">
    <name type="scientific">Nyssa sinensis</name>
    <dbReference type="NCBI Taxonomy" id="561372"/>
    <lineage>
        <taxon>Eukaryota</taxon>
        <taxon>Viridiplantae</taxon>
        <taxon>Streptophyta</taxon>
        <taxon>Embryophyta</taxon>
        <taxon>Tracheophyta</taxon>
        <taxon>Spermatophyta</taxon>
        <taxon>Magnoliopsida</taxon>
        <taxon>eudicotyledons</taxon>
        <taxon>Gunneridae</taxon>
        <taxon>Pentapetalae</taxon>
        <taxon>asterids</taxon>
        <taxon>Cornales</taxon>
        <taxon>Nyssaceae</taxon>
        <taxon>Nyssa</taxon>
    </lineage>
</organism>
<sequence length="164" mass="18712">MIHALHELVKREDPTVMFLIETKLLSKKLEHLKFKLGYGHGLFVDCVGRSGGLGLSWKRNVDTSILSYSNNHIDAVVKGYGGIPSWRLTAVYGCPVPAGKQKVWNLIRYLQNAMQLPWVCLEDFNEIKSLSEKRGLSDRTGWQMRVFRQLTYDCGFVDLGYKGF</sequence>
<dbReference type="Proteomes" id="UP000325577">
    <property type="component" value="Linkage Group LG5"/>
</dbReference>
<evidence type="ECO:0000259" key="1">
    <source>
        <dbReference type="Pfam" id="PF03372"/>
    </source>
</evidence>
<dbReference type="PANTHER" id="PTHR35218:SF9">
    <property type="entry name" value="ENDONUCLEASE_EXONUCLEASE_PHOSPHATASE DOMAIN-CONTAINING PROTEIN"/>
    <property type="match status" value="1"/>
</dbReference>
<dbReference type="PANTHER" id="PTHR35218">
    <property type="entry name" value="RNASE H DOMAIN-CONTAINING PROTEIN"/>
    <property type="match status" value="1"/>
</dbReference>
<dbReference type="OrthoDB" id="1001388at2759"/>